<accession>Q8KG53</accession>
<sequence>MGFAKSTGDDVNNASLRLKRLRKARPPHYLSDHNGYSQLFCKRRAVLSFFMIPLESKFF</sequence>
<keyword evidence="2" id="KW-1185">Reference proteome</keyword>
<dbReference type="EMBL" id="AE006470">
    <property type="protein sequence ID" value="AAM71363.1"/>
    <property type="molecule type" value="Genomic_DNA"/>
</dbReference>
<organism evidence="1 2">
    <name type="scientific">Chlorobaculum tepidum (strain ATCC 49652 / DSM 12025 / NBRC 103806 / TLS)</name>
    <name type="common">Chlorobium tepidum</name>
    <dbReference type="NCBI Taxonomy" id="194439"/>
    <lineage>
        <taxon>Bacteria</taxon>
        <taxon>Pseudomonadati</taxon>
        <taxon>Chlorobiota</taxon>
        <taxon>Chlorobiia</taxon>
        <taxon>Chlorobiales</taxon>
        <taxon>Chlorobiaceae</taxon>
        <taxon>Chlorobaculum</taxon>
    </lineage>
</organism>
<name>Q8KG53_CHLTE</name>
<gene>
    <name evidence="1" type="ordered locus">CT0115</name>
</gene>
<evidence type="ECO:0000313" key="2">
    <source>
        <dbReference type="Proteomes" id="UP000001007"/>
    </source>
</evidence>
<dbReference type="EnsemblBacteria" id="AAM71363">
    <property type="protein sequence ID" value="AAM71363"/>
    <property type="gene ID" value="CT0115"/>
</dbReference>
<reference evidence="1 2" key="1">
    <citation type="journal article" date="2002" name="Proc. Natl. Acad. Sci. U.S.A.">
        <title>The complete genome sequence of Chlorobium tepidum TLS, a photosynthetic, anaerobic, green-sulfur bacterium.</title>
        <authorList>
            <person name="Eisen J.A."/>
            <person name="Nelson K.E."/>
            <person name="Paulsen I.T."/>
            <person name="Heidelberg J.F."/>
            <person name="Wu M."/>
            <person name="Dodson R.J."/>
            <person name="Deboy R."/>
            <person name="Gwinn M.L."/>
            <person name="Nelson W.C."/>
            <person name="Haft D.H."/>
            <person name="Hickey E.K."/>
            <person name="Peterson J.D."/>
            <person name="Durkin A.S."/>
            <person name="Kolonay J.L."/>
            <person name="Yang F."/>
            <person name="Holt I."/>
            <person name="Umayam L.A."/>
            <person name="Mason T."/>
            <person name="Brenner M."/>
            <person name="Shea T.P."/>
            <person name="Parksey D."/>
            <person name="Nierman W.C."/>
            <person name="Feldblyum T.V."/>
            <person name="Hansen C.L."/>
            <person name="Craven M.B."/>
            <person name="Radune D."/>
            <person name="Vamathevan J."/>
            <person name="Khouri H."/>
            <person name="White O."/>
            <person name="Gruber T.M."/>
            <person name="Ketchum K.A."/>
            <person name="Venter J.C."/>
            <person name="Tettelin H."/>
            <person name="Bryant D.A."/>
            <person name="Fraser C.M."/>
        </authorList>
    </citation>
    <scope>NUCLEOTIDE SEQUENCE [LARGE SCALE GENOMIC DNA]</scope>
    <source>
        <strain evidence="2">ATCC 49652 / DSM 12025 / NBRC 103806 / TLS</strain>
    </source>
</reference>
<protein>
    <submittedName>
        <fullName evidence="1">Uncharacterized protein</fullName>
    </submittedName>
</protein>
<proteinExistence type="predicted"/>
<dbReference type="AlphaFoldDB" id="Q8KG53"/>
<dbReference type="KEGG" id="cte:CT0115"/>
<dbReference type="HOGENOM" id="CLU_2951903_0_0_10"/>
<dbReference type="Proteomes" id="UP000001007">
    <property type="component" value="Chromosome"/>
</dbReference>
<evidence type="ECO:0000313" key="1">
    <source>
        <dbReference type="EMBL" id="AAM71363.1"/>
    </source>
</evidence>
<dbReference type="STRING" id="194439.CT0115"/>